<sequence length="323" mass="37560">MYWSQKPQKYLTKLKCIDYLRVLYSCFNLFSKNFRLDLSSYKFNIKNSAHLWENKPSTVLQDITNISSKRDHSNKTTEICYALLRPFNTVPKNAEYLPLLIKALLERKLPVAANEEIKFSELQEFIFTCEVKRRSDMAIHISSILNDNIKQRFKNSISEDMMHMPLDLLIICILECFKEHLGEDLLINFDWNRSDLGSTKRYGQPDFLCWVKDALFYKGKEKADIDQLDIAKSELVSKLNIINLQKFDDIKFIMGYAAAGPLVQFYAIEGLSKRLISLSDQLNIKVAQDRIKLVSITINIARVILSIKDIIPNSFSKRKKPKK</sequence>
<keyword evidence="2" id="KW-1185">Reference proteome</keyword>
<comment type="caution">
    <text evidence="1">The sequence shown here is derived from an EMBL/GenBank/DDBJ whole genome shotgun (WGS) entry which is preliminary data.</text>
</comment>
<evidence type="ECO:0000313" key="1">
    <source>
        <dbReference type="EMBL" id="KAF0409183.1"/>
    </source>
</evidence>
<dbReference type="Proteomes" id="UP000439903">
    <property type="component" value="Unassembled WGS sequence"/>
</dbReference>
<gene>
    <name evidence="1" type="ORF">F8M41_008406</name>
</gene>
<protein>
    <submittedName>
        <fullName evidence="1">Crinkler family protein</fullName>
    </submittedName>
</protein>
<proteinExistence type="predicted"/>
<accession>A0A8H4A4M4</accession>
<dbReference type="OrthoDB" id="2436248at2759"/>
<dbReference type="AlphaFoldDB" id="A0A8H4A4M4"/>
<name>A0A8H4A4M4_GIGMA</name>
<reference evidence="1 2" key="1">
    <citation type="journal article" date="2019" name="Environ. Microbiol.">
        <title>At the nexus of three kingdoms: the genome of the mycorrhizal fungus Gigaspora margarita provides insights into plant, endobacterial and fungal interactions.</title>
        <authorList>
            <person name="Venice F."/>
            <person name="Ghignone S."/>
            <person name="Salvioli di Fossalunga A."/>
            <person name="Amselem J."/>
            <person name="Novero M."/>
            <person name="Xianan X."/>
            <person name="Sedzielewska Toro K."/>
            <person name="Morin E."/>
            <person name="Lipzen A."/>
            <person name="Grigoriev I.V."/>
            <person name="Henrissat B."/>
            <person name="Martin F.M."/>
            <person name="Bonfante P."/>
        </authorList>
    </citation>
    <scope>NUCLEOTIDE SEQUENCE [LARGE SCALE GENOMIC DNA]</scope>
    <source>
        <strain evidence="1 2">BEG34</strain>
    </source>
</reference>
<evidence type="ECO:0000313" key="2">
    <source>
        <dbReference type="Proteomes" id="UP000439903"/>
    </source>
</evidence>
<dbReference type="EMBL" id="WTPW01001883">
    <property type="protein sequence ID" value="KAF0409183.1"/>
    <property type="molecule type" value="Genomic_DNA"/>
</dbReference>
<organism evidence="1 2">
    <name type="scientific">Gigaspora margarita</name>
    <dbReference type="NCBI Taxonomy" id="4874"/>
    <lineage>
        <taxon>Eukaryota</taxon>
        <taxon>Fungi</taxon>
        <taxon>Fungi incertae sedis</taxon>
        <taxon>Mucoromycota</taxon>
        <taxon>Glomeromycotina</taxon>
        <taxon>Glomeromycetes</taxon>
        <taxon>Diversisporales</taxon>
        <taxon>Gigasporaceae</taxon>
        <taxon>Gigaspora</taxon>
    </lineage>
</organism>